<feature type="domain" description="HTH cro/C1-type" evidence="1">
    <location>
        <begin position="70"/>
        <end position="114"/>
    </location>
</feature>
<proteinExistence type="predicted"/>
<sequence>MRSMRRFPSVSIRKIPHGNRRIAARDRPLHAGSPFIAGPFDHFFRNDMDRQHDLSNLASNLSLLVASFDSIADFCRKLNINRQQFNKYLAGHHVPSQKVLLKIAKFFLMEPADLFRAPPEFRSFYEGLEYELPFDLKSAPSFLRFLPLIKSSSAALQDFLGVYYRYHNSSIYKGRILRSVTCLYERDSVVQYVTVERFPLLDQDGKVGYSFKYHGFCFLMGDRIFMIDFEGRQKNEMTFSVLTPQHRRPIRFLYGVVTGVASSSFRQPFSTRIALNFADRGHMQRKHLRNATVLLPTDRSLPAEIRDYMTGDQSTVLWGGEG</sequence>
<dbReference type="HOGENOM" id="CLU_071028_0_0_4"/>
<name>A0A0H2XPS1_BURO1</name>
<gene>
    <name evidence="2" type="ordered locus">Bcen_1526</name>
</gene>
<dbReference type="GO" id="GO:0003677">
    <property type="term" value="F:DNA binding"/>
    <property type="evidence" value="ECO:0007669"/>
    <property type="project" value="InterPro"/>
</dbReference>
<dbReference type="InterPro" id="IPR010982">
    <property type="entry name" value="Lambda_DNA-bd_dom_sf"/>
</dbReference>
<dbReference type="Pfam" id="PF13443">
    <property type="entry name" value="HTH_26"/>
    <property type="match status" value="1"/>
</dbReference>
<dbReference type="PROSITE" id="PS50943">
    <property type="entry name" value="HTH_CROC1"/>
    <property type="match status" value="1"/>
</dbReference>
<dbReference type="InterPro" id="IPR001387">
    <property type="entry name" value="Cro/C1-type_HTH"/>
</dbReference>
<dbReference type="EMBL" id="CP000378">
    <property type="protein sequence ID" value="ABF76431.1"/>
    <property type="molecule type" value="Genomic_DNA"/>
</dbReference>
<evidence type="ECO:0000259" key="1">
    <source>
        <dbReference type="PROSITE" id="PS50943"/>
    </source>
</evidence>
<organism evidence="2">
    <name type="scientific">Burkholderia orbicola (strain AU 1054)</name>
    <dbReference type="NCBI Taxonomy" id="331271"/>
    <lineage>
        <taxon>Bacteria</taxon>
        <taxon>Pseudomonadati</taxon>
        <taxon>Pseudomonadota</taxon>
        <taxon>Betaproteobacteria</taxon>
        <taxon>Burkholderiales</taxon>
        <taxon>Burkholderiaceae</taxon>
        <taxon>Burkholderia</taxon>
        <taxon>Burkholderia cepacia complex</taxon>
        <taxon>Burkholderia orbicola</taxon>
    </lineage>
</organism>
<reference evidence="2" key="1">
    <citation type="submission" date="2006-05" db="EMBL/GenBank/DDBJ databases">
        <title>Complete sequence of chromosome 1 of Burkholderia cenocepacia AU 1054.</title>
        <authorList>
            <consortium name="US DOE Joint Genome Institute"/>
            <person name="Copeland A."/>
            <person name="Lucas S."/>
            <person name="Lapidus A."/>
            <person name="Barry K."/>
            <person name="Detter J.C."/>
            <person name="Glavina del Rio T."/>
            <person name="Hammon N."/>
            <person name="Israni S."/>
            <person name="Dalin E."/>
            <person name="Tice H."/>
            <person name="Pitluck S."/>
            <person name="Chain P."/>
            <person name="Malfatti S."/>
            <person name="Shin M."/>
            <person name="Vergez L."/>
            <person name="Schmutz J."/>
            <person name="Larimer F."/>
            <person name="Land M."/>
            <person name="Hauser L."/>
            <person name="Kyrpides N."/>
            <person name="Lykidis A."/>
            <person name="LiPuma J.J."/>
            <person name="Konstantinidis K."/>
            <person name="Tiedje J.M."/>
            <person name="Richardson P."/>
        </authorList>
    </citation>
    <scope>NUCLEOTIDE SEQUENCE [LARGE SCALE GENOMIC DNA]</scope>
    <source>
        <strain evidence="2">AU 1054</strain>
    </source>
</reference>
<dbReference type="CDD" id="cd00093">
    <property type="entry name" value="HTH_XRE"/>
    <property type="match status" value="1"/>
</dbReference>
<dbReference type="SUPFAM" id="SSF47413">
    <property type="entry name" value="lambda repressor-like DNA-binding domains"/>
    <property type="match status" value="1"/>
</dbReference>
<accession>A0A0H2XPS1</accession>
<dbReference type="AlphaFoldDB" id="A0A0H2XPS1"/>
<evidence type="ECO:0000313" key="2">
    <source>
        <dbReference type="EMBL" id="ABF76431.1"/>
    </source>
</evidence>
<dbReference type="Gene3D" id="1.10.260.40">
    <property type="entry name" value="lambda repressor-like DNA-binding domains"/>
    <property type="match status" value="1"/>
</dbReference>
<protein>
    <recommendedName>
        <fullName evidence="1">HTH cro/C1-type domain-containing protein</fullName>
    </recommendedName>
</protein>